<gene>
    <name evidence="5" type="primary">LOC121210039</name>
</gene>
<keyword evidence="1" id="KW-0863">Zinc-finger</keyword>
<dbReference type="Pfam" id="PF08284">
    <property type="entry name" value="RVP_2"/>
    <property type="match status" value="1"/>
</dbReference>
<dbReference type="GeneID" id="121210039"/>
<keyword evidence="1" id="KW-0862">Zinc</keyword>
<dbReference type="InterPro" id="IPR005162">
    <property type="entry name" value="Retrotrans_gag_dom"/>
</dbReference>
<evidence type="ECO:0000313" key="5">
    <source>
        <dbReference type="RefSeq" id="XP_040938049.1"/>
    </source>
</evidence>
<name>A0ABM2Z5R7_GOSHI</name>
<dbReference type="InterPro" id="IPR032567">
    <property type="entry name" value="RTL1-rel"/>
</dbReference>
<reference evidence="5" key="2">
    <citation type="submission" date="2025-08" db="UniProtKB">
        <authorList>
            <consortium name="RefSeq"/>
        </authorList>
    </citation>
    <scope>IDENTIFICATION</scope>
</reference>
<feature type="domain" description="CCHC-type" evidence="3">
    <location>
        <begin position="189"/>
        <end position="203"/>
    </location>
</feature>
<dbReference type="PANTHER" id="PTHR15503:SF45">
    <property type="entry name" value="RNA-DIRECTED DNA POLYMERASE HOMOLOG"/>
    <property type="match status" value="1"/>
</dbReference>
<proteinExistence type="predicted"/>
<dbReference type="CDD" id="cd00303">
    <property type="entry name" value="retropepsin_like"/>
    <property type="match status" value="1"/>
</dbReference>
<evidence type="ECO:0000313" key="4">
    <source>
        <dbReference type="Proteomes" id="UP000818029"/>
    </source>
</evidence>
<dbReference type="InterPro" id="IPR043502">
    <property type="entry name" value="DNA/RNA_pol_sf"/>
</dbReference>
<reference evidence="4" key="1">
    <citation type="journal article" date="2020" name="Nat. Genet.">
        <title>Genomic diversifications of five Gossypium allopolyploid species and their impact on cotton improvement.</title>
        <authorList>
            <person name="Chen Z.J."/>
            <person name="Sreedasyam A."/>
            <person name="Ando A."/>
            <person name="Song Q."/>
            <person name="De Santiago L.M."/>
            <person name="Hulse-Kemp A.M."/>
            <person name="Ding M."/>
            <person name="Ye W."/>
            <person name="Kirkbride R.C."/>
            <person name="Jenkins J."/>
            <person name="Plott C."/>
            <person name="Lovell J."/>
            <person name="Lin Y.M."/>
            <person name="Vaughn R."/>
            <person name="Liu B."/>
            <person name="Simpson S."/>
            <person name="Scheffler B.E."/>
            <person name="Wen L."/>
            <person name="Saski C.A."/>
            <person name="Grover C.E."/>
            <person name="Hu G."/>
            <person name="Conover J.L."/>
            <person name="Carlson J.W."/>
            <person name="Shu S."/>
            <person name="Boston L.B."/>
            <person name="Williams M."/>
            <person name="Peterson D.G."/>
            <person name="McGee K."/>
            <person name="Jones D.C."/>
            <person name="Wendel J.F."/>
            <person name="Stelly D.M."/>
            <person name="Grimwood J."/>
            <person name="Schmutz J."/>
        </authorList>
    </citation>
    <scope>NUCLEOTIDE SEQUENCE [LARGE SCALE GENOMIC DNA]</scope>
    <source>
        <strain evidence="4">cv. TM-1</strain>
    </source>
</reference>
<dbReference type="PROSITE" id="PS50158">
    <property type="entry name" value="ZF_CCHC"/>
    <property type="match status" value="1"/>
</dbReference>
<dbReference type="PANTHER" id="PTHR15503">
    <property type="entry name" value="LDOC1 RELATED"/>
    <property type="match status" value="1"/>
</dbReference>
<dbReference type="InterPro" id="IPR021109">
    <property type="entry name" value="Peptidase_aspartic_dom_sf"/>
</dbReference>
<dbReference type="InterPro" id="IPR001878">
    <property type="entry name" value="Znf_CCHC"/>
</dbReference>
<feature type="region of interest" description="Disordered" evidence="2">
    <location>
        <begin position="210"/>
        <end position="239"/>
    </location>
</feature>
<evidence type="ECO:0000256" key="1">
    <source>
        <dbReference type="PROSITE-ProRule" id="PRU00047"/>
    </source>
</evidence>
<dbReference type="Gene3D" id="3.10.10.10">
    <property type="entry name" value="HIV Type 1 Reverse Transcriptase, subunit A, domain 1"/>
    <property type="match status" value="1"/>
</dbReference>
<feature type="compositionally biased region" description="Polar residues" evidence="2">
    <location>
        <begin position="210"/>
        <end position="222"/>
    </location>
</feature>
<dbReference type="Gene3D" id="2.40.70.10">
    <property type="entry name" value="Acid Proteases"/>
    <property type="match status" value="1"/>
</dbReference>
<protein>
    <recommendedName>
        <fullName evidence="3">CCHC-type domain-containing protein</fullName>
    </recommendedName>
</protein>
<keyword evidence="1" id="KW-0479">Metal-binding</keyword>
<organism evidence="4 5">
    <name type="scientific">Gossypium hirsutum</name>
    <name type="common">Upland cotton</name>
    <name type="synonym">Gossypium mexicanum</name>
    <dbReference type="NCBI Taxonomy" id="3635"/>
    <lineage>
        <taxon>Eukaryota</taxon>
        <taxon>Viridiplantae</taxon>
        <taxon>Streptophyta</taxon>
        <taxon>Embryophyta</taxon>
        <taxon>Tracheophyta</taxon>
        <taxon>Spermatophyta</taxon>
        <taxon>Magnoliopsida</taxon>
        <taxon>eudicotyledons</taxon>
        <taxon>Gunneridae</taxon>
        <taxon>Pentapetalae</taxon>
        <taxon>rosids</taxon>
        <taxon>malvids</taxon>
        <taxon>Malvales</taxon>
        <taxon>Malvaceae</taxon>
        <taxon>Malvoideae</taxon>
        <taxon>Gossypium</taxon>
    </lineage>
</organism>
<evidence type="ECO:0000259" key="3">
    <source>
        <dbReference type="PROSITE" id="PS50158"/>
    </source>
</evidence>
<sequence>MSTRGTLGLGTRDRGTGRRGIRAESFASDTIPNLDTSETSVSPVTETERVVGANAGSGGRGSVTKRLWSNGAEKLKGAVPLLCDEAYQWWLTVKDDIHPDSLTLDLFKTAFQSKYVGASYINARRREFLSLTQGDRSMREREFVVLVEKAKITDEVKHAERQNRDRGKAKRDLYNRHHPGECWRSIRACLRCGSSEHRVKDCPLRTNQMQAPATETAQSPRVVQQPPRGRGQARGGNDIGSTHSYIACSVSETLGIPYESASNEISVVSLLGQSIRVSKLFRDVPLEVQRTIFLADLMELLVGEFDLIPSMDWLMKHPVSLDCAERRVVLRTEENNEIVVIRERQNYLSNVIFALVAKKLVRKGCEAFLAYVSVSDFVDLPVKNICTIKDFLDIFPEELPTLPPSREAEFGIELIPGTASVSITLYRMAPKELVELKVQIHELLDRRFIRLSVSP</sequence>
<evidence type="ECO:0000256" key="2">
    <source>
        <dbReference type="SAM" id="MobiDB-lite"/>
    </source>
</evidence>
<dbReference type="SUPFAM" id="SSF56672">
    <property type="entry name" value="DNA/RNA polymerases"/>
    <property type="match status" value="1"/>
</dbReference>
<dbReference type="Pfam" id="PF03732">
    <property type="entry name" value="Retrotrans_gag"/>
    <property type="match status" value="1"/>
</dbReference>
<dbReference type="RefSeq" id="XP_040938049.1">
    <property type="nucleotide sequence ID" value="XM_041082115.1"/>
</dbReference>
<keyword evidence="4" id="KW-1185">Reference proteome</keyword>
<dbReference type="Proteomes" id="UP000818029">
    <property type="component" value="Chromosome A11"/>
</dbReference>
<accession>A0ABM2Z5R7</accession>